<evidence type="ECO:0000256" key="1">
    <source>
        <dbReference type="SAM" id="MobiDB-lite"/>
    </source>
</evidence>
<feature type="domain" description="G-patch" evidence="3">
    <location>
        <begin position="743"/>
        <end position="792"/>
    </location>
</feature>
<dbReference type="InterPro" id="IPR056721">
    <property type="entry name" value="DUF7819"/>
</dbReference>
<feature type="compositionally biased region" description="Low complexity" evidence="1">
    <location>
        <begin position="707"/>
        <end position="717"/>
    </location>
</feature>
<proteinExistence type="predicted"/>
<dbReference type="SMART" id="SM00648">
    <property type="entry name" value="SWAP"/>
    <property type="match status" value="1"/>
</dbReference>
<name>A0AAD9JQZ7_9ANNE</name>
<feature type="compositionally biased region" description="Pro residues" evidence="1">
    <location>
        <begin position="504"/>
        <end position="539"/>
    </location>
</feature>
<feature type="domain" description="SURP motif" evidence="2">
    <location>
        <begin position="15"/>
        <end position="57"/>
    </location>
</feature>
<dbReference type="Pfam" id="PF01585">
    <property type="entry name" value="G-patch"/>
    <property type="match status" value="1"/>
</dbReference>
<dbReference type="PANTHER" id="PTHR12323">
    <property type="entry name" value="SR-RELATED CTD ASSOCIATED FACTOR 6"/>
    <property type="match status" value="1"/>
</dbReference>
<dbReference type="InterPro" id="IPR000467">
    <property type="entry name" value="G_patch_dom"/>
</dbReference>
<sequence>MDLPKPPDDPELKNIIDKLANFVARNGPEFEQMTKQKQKDNPKFSFLFHGEHFNYYQYKVTTEQAIINQQKQKMAQQQVVQDAMSRPPIPVGTPIPWQQQQQHLPPAQQQLKDQLEVLRKTTQEQVKQSETNLSAQYQSLMHQREVQIEEMVTASEDEEIKKLFAECKIMQNDFDAVLQPIVESCTKDAISSGKNWIFSHSSSDAHSRLVTLYLKSKITAKDASFQQRLHLIYLINDVLHHCMRKSAGELRNMFEKVIIPIFCCAHAAADEEKQGKLVKLLNLWEQNKYFEAGVTNDLKDPVQAMKKYRSLLAERYPNIAAPITTAVNSRYSALQQQHQDFVGHLNSQVQQLEQQLQQPIHPPPNADGAVLPTVVPSTIPQGVLPQVLPQSQPPLNQAGVVQPPMSQSPVMVPSSSTPGPTSQPPPVATVTPGSALPPSFPPPDFSKPPPNFSQPPPGFGPPPATAQFEYGHGQGPPAPIVQEYNHGQGTPSTTTSQPVTGQPPSLPPIPLPDLSRPPPGFPPTMPAVPPAIPPPSIPAPKPVSDADLMPAVPYYELPAGLMAPLVKLEDCSYKPLDPKLIRLPPPMPPNERLLAAVEAFYSPPSHERPRDSEGWEKLGLFEFFKAKEKAAKLKEQEGKKSPSRSRSNSRSRSRSGSNSTSYSRSRSRSRSPSPPRQMFRRRSLSESPPYKRSSKSRSRSRTRSRSRSASPPRQVSSAKDRSPTPPSFGEPFYATNTNTRLGQENKGHMLLKKMGWGGGGLGSSEQGIVDPVEHGEVRDRVDMFKGIGVANNDPFEQFRKNKSQGFIQRMKERDPVK</sequence>
<feature type="compositionally biased region" description="Polar residues" evidence="1">
    <location>
        <begin position="485"/>
        <end position="502"/>
    </location>
</feature>
<evidence type="ECO:0000259" key="2">
    <source>
        <dbReference type="PROSITE" id="PS50128"/>
    </source>
</evidence>
<dbReference type="Gene3D" id="1.25.40.90">
    <property type="match status" value="1"/>
</dbReference>
<dbReference type="SUPFAM" id="SSF109905">
    <property type="entry name" value="Surp module (SWAP domain)"/>
    <property type="match status" value="1"/>
</dbReference>
<evidence type="ECO:0000313" key="5">
    <source>
        <dbReference type="EMBL" id="KAK2156555.1"/>
    </source>
</evidence>
<dbReference type="GO" id="GO:0003723">
    <property type="term" value="F:RNA binding"/>
    <property type="evidence" value="ECO:0007669"/>
    <property type="project" value="InterPro"/>
</dbReference>
<dbReference type="Pfam" id="PF25127">
    <property type="entry name" value="DUF7819"/>
    <property type="match status" value="1"/>
</dbReference>
<feature type="region of interest" description="Disordered" evidence="1">
    <location>
        <begin position="791"/>
        <end position="817"/>
    </location>
</feature>
<feature type="region of interest" description="Disordered" evidence="1">
    <location>
        <begin position="352"/>
        <end position="373"/>
    </location>
</feature>
<gene>
    <name evidence="5" type="ORF">LSH36_210g04002</name>
</gene>
<dbReference type="SMART" id="SM00443">
    <property type="entry name" value="G_patch"/>
    <property type="match status" value="1"/>
</dbReference>
<dbReference type="GO" id="GO:0006874">
    <property type="term" value="P:intracellular calcium ion homeostasis"/>
    <property type="evidence" value="ECO:0007669"/>
    <property type="project" value="TreeGrafter"/>
</dbReference>
<dbReference type="InterPro" id="IPR035967">
    <property type="entry name" value="SWAP/Surp_sf"/>
</dbReference>
<feature type="compositionally biased region" description="Low complexity" evidence="1">
    <location>
        <begin position="385"/>
        <end position="420"/>
    </location>
</feature>
<dbReference type="GO" id="GO:0048471">
    <property type="term" value="C:perinuclear region of cytoplasm"/>
    <property type="evidence" value="ECO:0007669"/>
    <property type="project" value="TreeGrafter"/>
</dbReference>
<dbReference type="PANTHER" id="PTHR12323:SF0">
    <property type="entry name" value="CALCIUM HOMEOSTASIS ENDOPLASMIC RETICULUM PROTEIN"/>
    <property type="match status" value="1"/>
</dbReference>
<dbReference type="Proteomes" id="UP001208570">
    <property type="component" value="Unassembled WGS sequence"/>
</dbReference>
<dbReference type="PRINTS" id="PR01217">
    <property type="entry name" value="PRICHEXTENSN"/>
</dbReference>
<evidence type="ECO:0000313" key="6">
    <source>
        <dbReference type="Proteomes" id="UP001208570"/>
    </source>
</evidence>
<feature type="compositionally biased region" description="Basic residues" evidence="1">
    <location>
        <begin position="641"/>
        <end position="653"/>
    </location>
</feature>
<dbReference type="PROSITE" id="PS51391">
    <property type="entry name" value="CID"/>
    <property type="match status" value="1"/>
</dbReference>
<dbReference type="InterPro" id="IPR000061">
    <property type="entry name" value="Surp"/>
</dbReference>
<feature type="compositionally biased region" description="Low complexity" evidence="1">
    <location>
        <begin position="654"/>
        <end position="664"/>
    </location>
</feature>
<evidence type="ECO:0000259" key="3">
    <source>
        <dbReference type="PROSITE" id="PS50174"/>
    </source>
</evidence>
<keyword evidence="6" id="KW-1185">Reference proteome</keyword>
<evidence type="ECO:0008006" key="7">
    <source>
        <dbReference type="Google" id="ProtNLM"/>
    </source>
</evidence>
<comment type="caution">
    <text evidence="5">The sequence shown here is derived from an EMBL/GenBank/DDBJ whole genome shotgun (WGS) entry which is preliminary data.</text>
</comment>
<dbReference type="PROSITE" id="PS50128">
    <property type="entry name" value="SURP"/>
    <property type="match status" value="1"/>
</dbReference>
<feature type="region of interest" description="Disordered" evidence="1">
    <location>
        <begin position="385"/>
        <end position="539"/>
    </location>
</feature>
<dbReference type="Pfam" id="PF01805">
    <property type="entry name" value="Surp"/>
    <property type="match status" value="1"/>
</dbReference>
<dbReference type="PROSITE" id="PS50174">
    <property type="entry name" value="G_PATCH"/>
    <property type="match status" value="1"/>
</dbReference>
<organism evidence="5 6">
    <name type="scientific">Paralvinella palmiformis</name>
    <dbReference type="NCBI Taxonomy" id="53620"/>
    <lineage>
        <taxon>Eukaryota</taxon>
        <taxon>Metazoa</taxon>
        <taxon>Spiralia</taxon>
        <taxon>Lophotrochozoa</taxon>
        <taxon>Annelida</taxon>
        <taxon>Polychaeta</taxon>
        <taxon>Sedentaria</taxon>
        <taxon>Canalipalpata</taxon>
        <taxon>Terebellida</taxon>
        <taxon>Terebelliformia</taxon>
        <taxon>Alvinellidae</taxon>
        <taxon>Paralvinella</taxon>
    </lineage>
</organism>
<feature type="domain" description="CID" evidence="4">
    <location>
        <begin position="166"/>
        <end position="306"/>
    </location>
</feature>
<dbReference type="AlphaFoldDB" id="A0AAD9JQZ7"/>
<feature type="compositionally biased region" description="Basic and acidic residues" evidence="1">
    <location>
        <begin position="630"/>
        <end position="640"/>
    </location>
</feature>
<feature type="compositionally biased region" description="Pro residues" evidence="1">
    <location>
        <begin position="438"/>
        <end position="464"/>
    </location>
</feature>
<dbReference type="GO" id="GO:0006396">
    <property type="term" value="P:RNA processing"/>
    <property type="evidence" value="ECO:0007669"/>
    <property type="project" value="InterPro"/>
</dbReference>
<dbReference type="Gene3D" id="1.10.10.790">
    <property type="entry name" value="Surp module"/>
    <property type="match status" value="1"/>
</dbReference>
<feature type="region of interest" description="Disordered" evidence="1">
    <location>
        <begin position="630"/>
        <end position="746"/>
    </location>
</feature>
<reference evidence="5" key="1">
    <citation type="journal article" date="2023" name="Mol. Biol. Evol.">
        <title>Third-Generation Sequencing Reveals the Adaptive Role of the Epigenome in Three Deep-Sea Polychaetes.</title>
        <authorList>
            <person name="Perez M."/>
            <person name="Aroh O."/>
            <person name="Sun Y."/>
            <person name="Lan Y."/>
            <person name="Juniper S.K."/>
            <person name="Young C.R."/>
            <person name="Angers B."/>
            <person name="Qian P.Y."/>
        </authorList>
    </citation>
    <scope>NUCLEOTIDE SEQUENCE</scope>
    <source>
        <strain evidence="5">P08H-3</strain>
    </source>
</reference>
<dbReference type="InterPro" id="IPR008942">
    <property type="entry name" value="ENTH_VHS"/>
</dbReference>
<evidence type="ECO:0000259" key="4">
    <source>
        <dbReference type="PROSITE" id="PS51391"/>
    </source>
</evidence>
<dbReference type="SMART" id="SM00582">
    <property type="entry name" value="RPR"/>
    <property type="match status" value="1"/>
</dbReference>
<protein>
    <recommendedName>
        <fullName evidence="7">Calcium homeostasis endoplasmic reticulum protein</fullName>
    </recommendedName>
</protein>
<dbReference type="EMBL" id="JAODUP010000210">
    <property type="protein sequence ID" value="KAK2156555.1"/>
    <property type="molecule type" value="Genomic_DNA"/>
</dbReference>
<dbReference type="Pfam" id="PF04818">
    <property type="entry name" value="CID"/>
    <property type="match status" value="1"/>
</dbReference>
<dbReference type="InterPro" id="IPR006569">
    <property type="entry name" value="CID_dom"/>
</dbReference>
<feature type="compositionally biased region" description="Basic residues" evidence="1">
    <location>
        <begin position="692"/>
        <end position="706"/>
    </location>
</feature>
<accession>A0AAD9JQZ7</accession>
<dbReference type="SUPFAM" id="SSF48464">
    <property type="entry name" value="ENTH/VHS domain"/>
    <property type="match status" value="1"/>
</dbReference>